<dbReference type="Pfam" id="PF00534">
    <property type="entry name" value="Glycos_transf_1"/>
    <property type="match status" value="1"/>
</dbReference>
<dbReference type="AlphaFoldDB" id="A0A285WZN2"/>
<dbReference type="GO" id="GO:0016757">
    <property type="term" value="F:glycosyltransferase activity"/>
    <property type="evidence" value="ECO:0007669"/>
    <property type="project" value="InterPro"/>
</dbReference>
<dbReference type="Proteomes" id="UP000219193">
    <property type="component" value="Unassembled WGS sequence"/>
</dbReference>
<evidence type="ECO:0000313" key="3">
    <source>
        <dbReference type="Proteomes" id="UP000219193"/>
    </source>
</evidence>
<dbReference type="EMBL" id="OCMF01000001">
    <property type="protein sequence ID" value="SOC78547.1"/>
    <property type="molecule type" value="Genomic_DNA"/>
</dbReference>
<dbReference type="CDD" id="cd03801">
    <property type="entry name" value="GT4_PimA-like"/>
    <property type="match status" value="1"/>
</dbReference>
<dbReference type="InterPro" id="IPR050194">
    <property type="entry name" value="Glycosyltransferase_grp1"/>
</dbReference>
<dbReference type="InterPro" id="IPR001296">
    <property type="entry name" value="Glyco_trans_1"/>
</dbReference>
<dbReference type="Gene3D" id="3.40.50.2000">
    <property type="entry name" value="Glycogen Phosphorylase B"/>
    <property type="match status" value="2"/>
</dbReference>
<dbReference type="PANTHER" id="PTHR45947:SF3">
    <property type="entry name" value="SULFOQUINOVOSYL TRANSFERASE SQD2"/>
    <property type="match status" value="1"/>
</dbReference>
<feature type="domain" description="Glycosyl transferase family 1" evidence="1">
    <location>
        <begin position="168"/>
        <end position="318"/>
    </location>
</feature>
<sequence length="347" mass="39895">MLLLKHFKQILKNLIYIGNKLYTSGGTPTSIDTLAPLLREEGFNVKTASSKKNKLFRIVEMLLLVYRYRKTADYVLIDTYSTQNFWYAYAVGRLCQKLNLKYIPILHGGELPNRLESSPEASKKLFGKAFLNVAPSLYMKTIFQQAGFTNVRYIPNSINLKDYQYKERNELRPKLLWVRAFAEIYNPLLAIKVLELLLPEYPDAELCMIGPKKDDSWKDCIRYAKLHRLPVRFPGRLSREDWTAFAADFDIFLNTTNIDNNPVSVVEAMALGMPVISTKAGGLPYLISADIDGVLVPPKDPERMAVSVNNLLRDPHRSLERTVAARNKVEAFDWERVKLMWLEILRT</sequence>
<reference evidence="3" key="1">
    <citation type="submission" date="2017-09" db="EMBL/GenBank/DDBJ databases">
        <authorList>
            <person name="Varghese N."/>
            <person name="Submissions S."/>
        </authorList>
    </citation>
    <scope>NUCLEOTIDE SEQUENCE [LARGE SCALE GENOMIC DNA]</scope>
    <source>
        <strain evidence="3">CGMCC 1.12641</strain>
    </source>
</reference>
<keyword evidence="2" id="KW-0808">Transferase</keyword>
<evidence type="ECO:0000313" key="2">
    <source>
        <dbReference type="EMBL" id="SOC78547.1"/>
    </source>
</evidence>
<name>A0A285WZN2_9FLAO</name>
<dbReference type="SUPFAM" id="SSF53756">
    <property type="entry name" value="UDP-Glycosyltransferase/glycogen phosphorylase"/>
    <property type="match status" value="1"/>
</dbReference>
<proteinExistence type="predicted"/>
<dbReference type="PANTHER" id="PTHR45947">
    <property type="entry name" value="SULFOQUINOVOSYL TRANSFERASE SQD2"/>
    <property type="match status" value="1"/>
</dbReference>
<gene>
    <name evidence="2" type="ORF">SAMN06296241_0057</name>
</gene>
<protein>
    <submittedName>
        <fullName evidence="2">Glycosyltransferase involved in cell wall bisynthesis</fullName>
    </submittedName>
</protein>
<organism evidence="2 3">
    <name type="scientific">Salinimicrobium sediminis</name>
    <dbReference type="NCBI Taxonomy" id="1343891"/>
    <lineage>
        <taxon>Bacteria</taxon>
        <taxon>Pseudomonadati</taxon>
        <taxon>Bacteroidota</taxon>
        <taxon>Flavobacteriia</taxon>
        <taxon>Flavobacteriales</taxon>
        <taxon>Flavobacteriaceae</taxon>
        <taxon>Salinimicrobium</taxon>
    </lineage>
</organism>
<evidence type="ECO:0000259" key="1">
    <source>
        <dbReference type="Pfam" id="PF00534"/>
    </source>
</evidence>
<keyword evidence="3" id="KW-1185">Reference proteome</keyword>
<accession>A0A285WZN2</accession>